<gene>
    <name evidence="2" type="ORF">HH214_06035</name>
</gene>
<keyword evidence="1" id="KW-0472">Membrane</keyword>
<keyword evidence="3" id="KW-1185">Reference proteome</keyword>
<accession>A0A7L5E3S9</accession>
<organism evidence="2 3">
    <name type="scientific">Mucilaginibacter robiniae</name>
    <dbReference type="NCBI Taxonomy" id="2728022"/>
    <lineage>
        <taxon>Bacteria</taxon>
        <taxon>Pseudomonadati</taxon>
        <taxon>Bacteroidota</taxon>
        <taxon>Sphingobacteriia</taxon>
        <taxon>Sphingobacteriales</taxon>
        <taxon>Sphingobacteriaceae</taxon>
        <taxon>Mucilaginibacter</taxon>
    </lineage>
</organism>
<feature type="transmembrane region" description="Helical" evidence="1">
    <location>
        <begin position="12"/>
        <end position="31"/>
    </location>
</feature>
<dbReference type="AlphaFoldDB" id="A0A7L5E3S9"/>
<keyword evidence="1" id="KW-1133">Transmembrane helix</keyword>
<keyword evidence="1" id="KW-0812">Transmembrane</keyword>
<dbReference type="Proteomes" id="UP000503278">
    <property type="component" value="Chromosome"/>
</dbReference>
<name>A0A7L5E3S9_9SPHI</name>
<protein>
    <submittedName>
        <fullName evidence="2">DUF1622 domain-containing protein</fullName>
    </submittedName>
</protein>
<dbReference type="KEGG" id="mrob:HH214_06035"/>
<evidence type="ECO:0000256" key="1">
    <source>
        <dbReference type="SAM" id="Phobius"/>
    </source>
</evidence>
<reference evidence="2 3" key="1">
    <citation type="submission" date="2020-04" db="EMBL/GenBank/DDBJ databases">
        <title>Genome sequencing of novel species.</title>
        <authorList>
            <person name="Heo J."/>
            <person name="Kim S.-J."/>
            <person name="Kim J.-S."/>
            <person name="Hong S.-B."/>
            <person name="Kwon S.-W."/>
        </authorList>
    </citation>
    <scope>NUCLEOTIDE SEQUENCE [LARGE SCALE GENOMIC DNA]</scope>
    <source>
        <strain evidence="2 3">F39-2</strain>
    </source>
</reference>
<evidence type="ECO:0000313" key="2">
    <source>
        <dbReference type="EMBL" id="QJD95463.1"/>
    </source>
</evidence>
<dbReference type="EMBL" id="CP051682">
    <property type="protein sequence ID" value="QJD95463.1"/>
    <property type="molecule type" value="Genomic_DNA"/>
</dbReference>
<sequence>MRFTIIVQSWYKILRLVDIVSICTSLSFFLFREMQV</sequence>
<proteinExistence type="predicted"/>
<evidence type="ECO:0000313" key="3">
    <source>
        <dbReference type="Proteomes" id="UP000503278"/>
    </source>
</evidence>